<accession>A0A542ZC02</accession>
<dbReference type="AlphaFoldDB" id="A0A542ZC02"/>
<keyword evidence="3" id="KW-1185">Reference proteome</keyword>
<feature type="domain" description="Antitoxin FitA-like ribbon-helix-helix" evidence="1">
    <location>
        <begin position="3"/>
        <end position="30"/>
    </location>
</feature>
<organism evidence="2 3">
    <name type="scientific">Propioniferax innocua</name>
    <dbReference type="NCBI Taxonomy" id="1753"/>
    <lineage>
        <taxon>Bacteria</taxon>
        <taxon>Bacillati</taxon>
        <taxon>Actinomycetota</taxon>
        <taxon>Actinomycetes</taxon>
        <taxon>Propionibacteriales</taxon>
        <taxon>Propionibacteriaceae</taxon>
        <taxon>Propioniferax</taxon>
    </lineage>
</organism>
<proteinExistence type="predicted"/>
<evidence type="ECO:0000313" key="2">
    <source>
        <dbReference type="EMBL" id="TQL57799.1"/>
    </source>
</evidence>
<dbReference type="InterPro" id="IPR010985">
    <property type="entry name" value="Ribbon_hlx_hlx"/>
</dbReference>
<dbReference type="Proteomes" id="UP000316196">
    <property type="component" value="Unassembled WGS sequence"/>
</dbReference>
<evidence type="ECO:0000259" key="1">
    <source>
        <dbReference type="Pfam" id="PF22513"/>
    </source>
</evidence>
<dbReference type="InterPro" id="IPR053853">
    <property type="entry name" value="FitA-like_RHH"/>
</dbReference>
<dbReference type="Pfam" id="PF22513">
    <property type="entry name" value="FitA-like_RHH"/>
    <property type="match status" value="1"/>
</dbReference>
<dbReference type="GO" id="GO:0006355">
    <property type="term" value="P:regulation of DNA-templated transcription"/>
    <property type="evidence" value="ECO:0007669"/>
    <property type="project" value="InterPro"/>
</dbReference>
<protein>
    <recommendedName>
        <fullName evidence="1">Antitoxin FitA-like ribbon-helix-helix domain-containing protein</fullName>
    </recommendedName>
</protein>
<gene>
    <name evidence="2" type="ORF">FB460_1641</name>
</gene>
<dbReference type="OrthoDB" id="7107936at2"/>
<comment type="caution">
    <text evidence="2">The sequence shown here is derived from an EMBL/GenBank/DDBJ whole genome shotgun (WGS) entry which is preliminary data.</text>
</comment>
<evidence type="ECO:0000313" key="3">
    <source>
        <dbReference type="Proteomes" id="UP000316196"/>
    </source>
</evidence>
<name>A0A542ZC02_9ACTN</name>
<reference evidence="2 3" key="1">
    <citation type="submission" date="2019-06" db="EMBL/GenBank/DDBJ databases">
        <title>Sequencing the genomes of 1000 actinobacteria strains.</title>
        <authorList>
            <person name="Klenk H.-P."/>
        </authorList>
    </citation>
    <scope>NUCLEOTIDE SEQUENCE [LARGE SCALE GENOMIC DNA]</scope>
    <source>
        <strain evidence="2 3">DSM 8251</strain>
    </source>
</reference>
<dbReference type="RefSeq" id="WP_142093629.1">
    <property type="nucleotide sequence ID" value="NZ_BAAAMD010000004.1"/>
</dbReference>
<dbReference type="SUPFAM" id="SSF47598">
    <property type="entry name" value="Ribbon-helix-helix"/>
    <property type="match status" value="1"/>
</dbReference>
<dbReference type="EMBL" id="VFOR01000002">
    <property type="protein sequence ID" value="TQL57799.1"/>
    <property type="molecule type" value="Genomic_DNA"/>
</dbReference>
<sequence>MTTLYIRDVPEDVAETLKQRAAERGQSLSAFLNGQLSQIANRPTNEALVERLRARNRANAVTTDRILDELHQSRR</sequence>